<feature type="transmembrane region" description="Helical" evidence="7">
    <location>
        <begin position="411"/>
        <end position="435"/>
    </location>
</feature>
<dbReference type="Pfam" id="PF02028">
    <property type="entry name" value="BCCT"/>
    <property type="match status" value="1"/>
</dbReference>
<dbReference type="InterPro" id="IPR000060">
    <property type="entry name" value="BCCT_transptr"/>
</dbReference>
<comment type="subcellular location">
    <subcellularLocation>
        <location evidence="1">Cell membrane</location>
        <topology evidence="1">Multi-pass membrane protein</topology>
    </subcellularLocation>
</comment>
<feature type="transmembrane region" description="Helical" evidence="7">
    <location>
        <begin position="56"/>
        <end position="76"/>
    </location>
</feature>
<evidence type="ECO:0000313" key="9">
    <source>
        <dbReference type="Proteomes" id="UP000240987"/>
    </source>
</evidence>
<dbReference type="PANTHER" id="PTHR30047:SF12">
    <property type="entry name" value="BCCT-FAMILY TRANSPORTER"/>
    <property type="match status" value="1"/>
</dbReference>
<feature type="transmembrane region" description="Helical" evidence="7">
    <location>
        <begin position="481"/>
        <end position="498"/>
    </location>
</feature>
<sequence length="547" mass="60472">MGQDVMKSTTGSSNFDRFSIITSLAIVSVISIFFLTNPDQAIKIAGNIFTLIAYNFGTPILWYAFGLVILAAFFVFSKYGHIRMGNEKPEFSTFSYIAMMALAGVGSGTVYWAFLEWSYYIKTPPFAIEAGSVTAAEWAVTYSLHHWGIIAWAIYAITAIPVMYSFYIRKNRSLKISDVVMSMIKNKTTAKIVGRVIDVMYPIALIFGLIIVLSLGVPIISAAVSLLFGISDSLTLKLSMLVIVAALLIASSFFGIEKGMQKISNNGTYFVVALALYILIFGPTQFILENTSSSIAIWAQNFIKMSLYTDAINQAKFPQSWTAYFWAYWMIFIPLMCVFVTKVSKGRTIREVIICMIGGGTAGIAALFSIVGSFMMKTQLDGKVEIGKMVSEGQASEAIVKALDTLPLSSVILVVFIISTFLLLVTTLDGSVFAVACNTQKELDENNNPSTYLKIFWCLIIVALPTIFITVNAPVQSMQSAILIFALPILLLTSYMLYKTVGYMREDYSHLTVMEIQAMHKLELEVEEEQKMPEHVEGASAESYQQG</sequence>
<accession>A0A2T3JKI0</accession>
<feature type="transmembrane region" description="Helical" evidence="7">
    <location>
        <begin position="268"/>
        <end position="288"/>
    </location>
</feature>
<comment type="caution">
    <text evidence="8">The sequence shown here is derived from an EMBL/GenBank/DDBJ whole genome shotgun (WGS) entry which is preliminary data.</text>
</comment>
<feature type="transmembrane region" description="Helical" evidence="7">
    <location>
        <begin position="323"/>
        <end position="340"/>
    </location>
</feature>
<evidence type="ECO:0000256" key="6">
    <source>
        <dbReference type="ARBA" id="ARBA00023136"/>
    </source>
</evidence>
<feature type="transmembrane region" description="Helical" evidence="7">
    <location>
        <begin position="18"/>
        <end position="36"/>
    </location>
</feature>
<feature type="transmembrane region" description="Helical" evidence="7">
    <location>
        <begin position="352"/>
        <end position="375"/>
    </location>
</feature>
<evidence type="ECO:0000256" key="5">
    <source>
        <dbReference type="ARBA" id="ARBA00022989"/>
    </source>
</evidence>
<evidence type="ECO:0000256" key="1">
    <source>
        <dbReference type="ARBA" id="ARBA00004651"/>
    </source>
</evidence>
<protein>
    <recommendedName>
        <fullName evidence="10">BCCT family transporter</fullName>
    </recommendedName>
</protein>
<feature type="transmembrane region" description="Helical" evidence="7">
    <location>
        <begin position="147"/>
        <end position="167"/>
    </location>
</feature>
<keyword evidence="4 7" id="KW-0812">Transmembrane</keyword>
<dbReference type="PANTHER" id="PTHR30047">
    <property type="entry name" value="HIGH-AFFINITY CHOLINE TRANSPORT PROTEIN-RELATED"/>
    <property type="match status" value="1"/>
</dbReference>
<evidence type="ECO:0000256" key="7">
    <source>
        <dbReference type="SAM" id="Phobius"/>
    </source>
</evidence>
<keyword evidence="3" id="KW-1003">Cell membrane</keyword>
<keyword evidence="6 7" id="KW-0472">Membrane</keyword>
<feature type="transmembrane region" description="Helical" evidence="7">
    <location>
        <begin position="203"/>
        <end position="230"/>
    </location>
</feature>
<evidence type="ECO:0000313" key="8">
    <source>
        <dbReference type="EMBL" id="PSU49532.1"/>
    </source>
</evidence>
<feature type="transmembrane region" description="Helical" evidence="7">
    <location>
        <begin position="236"/>
        <end position="256"/>
    </location>
</feature>
<feature type="transmembrane region" description="Helical" evidence="7">
    <location>
        <begin position="455"/>
        <end position="475"/>
    </location>
</feature>
<evidence type="ECO:0000256" key="2">
    <source>
        <dbReference type="ARBA" id="ARBA00022448"/>
    </source>
</evidence>
<reference evidence="8 9" key="1">
    <citation type="submission" date="2018-01" db="EMBL/GenBank/DDBJ databases">
        <title>Whole genome sequencing of Histamine producing bacteria.</title>
        <authorList>
            <person name="Butler K."/>
        </authorList>
    </citation>
    <scope>NUCLEOTIDE SEQUENCE [LARGE SCALE GENOMIC DNA]</scope>
    <source>
        <strain evidence="8 9">JCM 12947</strain>
    </source>
</reference>
<name>A0A2T3JKI0_9GAMM</name>
<feature type="transmembrane region" description="Helical" evidence="7">
    <location>
        <begin position="96"/>
        <end position="114"/>
    </location>
</feature>
<dbReference type="AlphaFoldDB" id="A0A2T3JKI0"/>
<keyword evidence="5 7" id="KW-1133">Transmembrane helix</keyword>
<dbReference type="OrthoDB" id="9775735at2"/>
<dbReference type="GO" id="GO:0005886">
    <property type="term" value="C:plasma membrane"/>
    <property type="evidence" value="ECO:0007669"/>
    <property type="project" value="UniProtKB-SubCell"/>
</dbReference>
<proteinExistence type="predicted"/>
<evidence type="ECO:0008006" key="10">
    <source>
        <dbReference type="Google" id="ProtNLM"/>
    </source>
</evidence>
<evidence type="ECO:0000256" key="3">
    <source>
        <dbReference type="ARBA" id="ARBA00022475"/>
    </source>
</evidence>
<keyword evidence="2" id="KW-0813">Transport</keyword>
<gene>
    <name evidence="8" type="ORF">C9J12_08590</name>
</gene>
<dbReference type="Proteomes" id="UP000240987">
    <property type="component" value="Unassembled WGS sequence"/>
</dbReference>
<dbReference type="EMBL" id="PYMJ01000006">
    <property type="protein sequence ID" value="PSU49532.1"/>
    <property type="molecule type" value="Genomic_DNA"/>
</dbReference>
<keyword evidence="9" id="KW-1185">Reference proteome</keyword>
<organism evidence="8 9">
    <name type="scientific">Photobacterium frigidiphilum</name>
    <dbReference type="NCBI Taxonomy" id="264736"/>
    <lineage>
        <taxon>Bacteria</taxon>
        <taxon>Pseudomonadati</taxon>
        <taxon>Pseudomonadota</taxon>
        <taxon>Gammaproteobacteria</taxon>
        <taxon>Vibrionales</taxon>
        <taxon>Vibrionaceae</taxon>
        <taxon>Photobacterium</taxon>
    </lineage>
</organism>
<evidence type="ECO:0000256" key="4">
    <source>
        <dbReference type="ARBA" id="ARBA00022692"/>
    </source>
</evidence>
<dbReference type="GO" id="GO:0022857">
    <property type="term" value="F:transmembrane transporter activity"/>
    <property type="evidence" value="ECO:0007669"/>
    <property type="project" value="InterPro"/>
</dbReference>